<reference evidence="2 3" key="1">
    <citation type="submission" date="2016-10" db="EMBL/GenBank/DDBJ databases">
        <authorList>
            <person name="de Groot N.N."/>
        </authorList>
    </citation>
    <scope>NUCLEOTIDE SEQUENCE [LARGE SCALE GENOMIC DNA]</scope>
    <source>
        <strain evidence="2 3">DSM 45514</strain>
    </source>
</reference>
<keyword evidence="1" id="KW-0812">Transmembrane</keyword>
<dbReference type="EMBL" id="FMZA01000006">
    <property type="protein sequence ID" value="SDC34795.1"/>
    <property type="molecule type" value="Genomic_DNA"/>
</dbReference>
<feature type="transmembrane region" description="Helical" evidence="1">
    <location>
        <begin position="53"/>
        <end position="76"/>
    </location>
</feature>
<evidence type="ECO:0000256" key="1">
    <source>
        <dbReference type="SAM" id="Phobius"/>
    </source>
</evidence>
<organism evidence="2 3">
    <name type="scientific">Melghirimyces thermohalophilus</name>
    <dbReference type="NCBI Taxonomy" id="1236220"/>
    <lineage>
        <taxon>Bacteria</taxon>
        <taxon>Bacillati</taxon>
        <taxon>Bacillota</taxon>
        <taxon>Bacilli</taxon>
        <taxon>Bacillales</taxon>
        <taxon>Thermoactinomycetaceae</taxon>
        <taxon>Melghirimyces</taxon>
    </lineage>
</organism>
<feature type="transmembrane region" description="Helical" evidence="1">
    <location>
        <begin position="113"/>
        <end position="134"/>
    </location>
</feature>
<evidence type="ECO:0000313" key="2">
    <source>
        <dbReference type="EMBL" id="SDC34795.1"/>
    </source>
</evidence>
<dbReference type="Proteomes" id="UP000199387">
    <property type="component" value="Unassembled WGS sequence"/>
</dbReference>
<protein>
    <submittedName>
        <fullName evidence="2">Uncharacterized protein</fullName>
    </submittedName>
</protein>
<keyword evidence="1" id="KW-1133">Transmembrane helix</keyword>
<dbReference type="AlphaFoldDB" id="A0A1G6KWF6"/>
<dbReference type="OrthoDB" id="2989893at2"/>
<proteinExistence type="predicted"/>
<gene>
    <name evidence="2" type="ORF">SAMN04488112_106174</name>
</gene>
<sequence length="234" mass="26355">MSDKGNQTLQKLLSHTPEGVFLAGITGLGYFSSYLSDLGYKTHFGIPSMFVEIHLTSVVLSICVIIFTLFIAALCITIPQFRKYGPHLFAVLIPLMIAVIVGMKLNFSLNREYFLTVVFLFLFHAVLLFIFFHLAQKQKRITNLIAVVLLALMMVSVSYSSGSMIAKNREHFLVSNQGQPLVVVDTYKDSLVVAPLERENSRIRPAYRFVHLESDLNGKLSFSRQEVGPLTIHR</sequence>
<keyword evidence="3" id="KW-1185">Reference proteome</keyword>
<feature type="transmembrane region" description="Helical" evidence="1">
    <location>
        <begin position="12"/>
        <end position="33"/>
    </location>
</feature>
<accession>A0A1G6KWF6</accession>
<keyword evidence="1" id="KW-0472">Membrane</keyword>
<feature type="transmembrane region" description="Helical" evidence="1">
    <location>
        <begin position="88"/>
        <end position="107"/>
    </location>
</feature>
<feature type="transmembrane region" description="Helical" evidence="1">
    <location>
        <begin position="141"/>
        <end position="159"/>
    </location>
</feature>
<dbReference type="RefSeq" id="WP_091567764.1">
    <property type="nucleotide sequence ID" value="NZ_FMZA01000006.1"/>
</dbReference>
<evidence type="ECO:0000313" key="3">
    <source>
        <dbReference type="Proteomes" id="UP000199387"/>
    </source>
</evidence>
<name>A0A1G6KWF6_9BACL</name>